<feature type="region of interest" description="Disordered" evidence="5">
    <location>
        <begin position="1"/>
        <end position="23"/>
    </location>
</feature>
<dbReference type="InterPro" id="IPR002110">
    <property type="entry name" value="Ankyrin_rpt"/>
</dbReference>
<dbReference type="PANTHER" id="PTHR24136">
    <property type="entry name" value="SOWAH (DROSOPHILA) HOMOLOG"/>
    <property type="match status" value="1"/>
</dbReference>
<sequence length="151" mass="16219">MSVPRRRNAIIQEQQESDSNAPPHLRHLDAALGNGDPDALRHALDNLVGSIDEPIENGDTALHLACVYGKLTCVQILLERGASLEAKDEDGEIPLHGACAAGTIHAMESVSCDSICLILVLVARLAVSRHNSLSSISCFLYVQNFILADPE</sequence>
<feature type="compositionally biased region" description="Polar residues" evidence="5">
    <location>
        <begin position="11"/>
        <end position="20"/>
    </location>
</feature>
<dbReference type="GO" id="GO:0016567">
    <property type="term" value="P:protein ubiquitination"/>
    <property type="evidence" value="ECO:0007669"/>
    <property type="project" value="TreeGrafter"/>
</dbReference>
<evidence type="ECO:0000313" key="7">
    <source>
        <dbReference type="Proteomes" id="UP001237642"/>
    </source>
</evidence>
<dbReference type="InterPro" id="IPR036770">
    <property type="entry name" value="Ankyrin_rpt-contain_sf"/>
</dbReference>
<dbReference type="Gene3D" id="1.25.40.20">
    <property type="entry name" value="Ankyrin repeat-containing domain"/>
    <property type="match status" value="1"/>
</dbReference>
<dbReference type="PROSITE" id="PS50297">
    <property type="entry name" value="ANK_REP_REGION"/>
    <property type="match status" value="1"/>
</dbReference>
<keyword evidence="7" id="KW-1185">Reference proteome</keyword>
<evidence type="ECO:0000313" key="6">
    <source>
        <dbReference type="EMBL" id="KAK1403371.1"/>
    </source>
</evidence>
<evidence type="ECO:0000256" key="4">
    <source>
        <dbReference type="PROSITE-ProRule" id="PRU00023"/>
    </source>
</evidence>
<keyword evidence="3 4" id="KW-0040">ANK repeat</keyword>
<evidence type="ECO:0000256" key="2">
    <source>
        <dbReference type="ARBA" id="ARBA00022737"/>
    </source>
</evidence>
<dbReference type="SUPFAM" id="SSF48403">
    <property type="entry name" value="Ankyrin repeat"/>
    <property type="match status" value="1"/>
</dbReference>
<reference evidence="6" key="1">
    <citation type="submission" date="2023-02" db="EMBL/GenBank/DDBJ databases">
        <title>Genome of toxic invasive species Heracleum sosnowskyi carries increased number of genes despite the absence of recent whole-genome duplications.</title>
        <authorList>
            <person name="Schelkunov M."/>
            <person name="Shtratnikova V."/>
            <person name="Makarenko M."/>
            <person name="Klepikova A."/>
            <person name="Omelchenko D."/>
            <person name="Novikova G."/>
            <person name="Obukhova E."/>
            <person name="Bogdanov V."/>
            <person name="Penin A."/>
            <person name="Logacheva M."/>
        </authorList>
    </citation>
    <scope>NUCLEOTIDE SEQUENCE</scope>
    <source>
        <strain evidence="6">Hsosn_3</strain>
        <tissue evidence="6">Leaf</tissue>
    </source>
</reference>
<dbReference type="SMART" id="SM00248">
    <property type="entry name" value="ANK"/>
    <property type="match status" value="1"/>
</dbReference>
<dbReference type="AlphaFoldDB" id="A0AAD8JGQ1"/>
<organism evidence="6 7">
    <name type="scientific">Heracleum sosnowskyi</name>
    <dbReference type="NCBI Taxonomy" id="360622"/>
    <lineage>
        <taxon>Eukaryota</taxon>
        <taxon>Viridiplantae</taxon>
        <taxon>Streptophyta</taxon>
        <taxon>Embryophyta</taxon>
        <taxon>Tracheophyta</taxon>
        <taxon>Spermatophyta</taxon>
        <taxon>Magnoliopsida</taxon>
        <taxon>eudicotyledons</taxon>
        <taxon>Gunneridae</taxon>
        <taxon>Pentapetalae</taxon>
        <taxon>asterids</taxon>
        <taxon>campanulids</taxon>
        <taxon>Apiales</taxon>
        <taxon>Apiaceae</taxon>
        <taxon>Apioideae</taxon>
        <taxon>apioid superclade</taxon>
        <taxon>Tordylieae</taxon>
        <taxon>Tordyliinae</taxon>
        <taxon>Heracleum</taxon>
    </lineage>
</organism>
<dbReference type="InterPro" id="IPR051573">
    <property type="entry name" value="Ankyrin-SOCS_box_domain"/>
</dbReference>
<dbReference type="PROSITE" id="PS50088">
    <property type="entry name" value="ANK_REPEAT"/>
    <property type="match status" value="1"/>
</dbReference>
<dbReference type="Pfam" id="PF12796">
    <property type="entry name" value="Ank_2"/>
    <property type="match status" value="1"/>
</dbReference>
<gene>
    <name evidence="6" type="ORF">POM88_002976</name>
</gene>
<keyword evidence="2" id="KW-0677">Repeat</keyword>
<evidence type="ECO:0000256" key="5">
    <source>
        <dbReference type="SAM" id="MobiDB-lite"/>
    </source>
</evidence>
<dbReference type="EMBL" id="JAUIZM010000001">
    <property type="protein sequence ID" value="KAK1403371.1"/>
    <property type="molecule type" value="Genomic_DNA"/>
</dbReference>
<feature type="repeat" description="ANK" evidence="4">
    <location>
        <begin position="57"/>
        <end position="89"/>
    </location>
</feature>
<dbReference type="GO" id="GO:0045732">
    <property type="term" value="P:positive regulation of protein catabolic process"/>
    <property type="evidence" value="ECO:0007669"/>
    <property type="project" value="TreeGrafter"/>
</dbReference>
<reference evidence="6" key="2">
    <citation type="submission" date="2023-05" db="EMBL/GenBank/DDBJ databases">
        <authorList>
            <person name="Schelkunov M.I."/>
        </authorList>
    </citation>
    <scope>NUCLEOTIDE SEQUENCE</scope>
    <source>
        <strain evidence="6">Hsosn_3</strain>
        <tissue evidence="6">Leaf</tissue>
    </source>
</reference>
<evidence type="ECO:0000256" key="1">
    <source>
        <dbReference type="ARBA" id="ARBA00005949"/>
    </source>
</evidence>
<comment type="caution">
    <text evidence="6">The sequence shown here is derived from an EMBL/GenBank/DDBJ whole genome shotgun (WGS) entry which is preliminary data.</text>
</comment>
<proteinExistence type="inferred from homology"/>
<dbReference type="PANTHER" id="PTHR24136:SF15">
    <property type="entry name" value="ANK_REP_REGION DOMAIN-CONTAINING PROTEIN"/>
    <property type="match status" value="1"/>
</dbReference>
<dbReference type="Proteomes" id="UP001237642">
    <property type="component" value="Unassembled WGS sequence"/>
</dbReference>
<evidence type="ECO:0000256" key="3">
    <source>
        <dbReference type="ARBA" id="ARBA00023043"/>
    </source>
</evidence>
<comment type="similarity">
    <text evidence="1">Belongs to the ankyrin SOCS box (ASB) family.</text>
</comment>
<name>A0AAD8JGQ1_9APIA</name>
<accession>A0AAD8JGQ1</accession>
<protein>
    <submittedName>
        <fullName evidence="6">Ankyrin repeat family protein</fullName>
    </submittedName>
</protein>